<dbReference type="SUPFAM" id="SSF52402">
    <property type="entry name" value="Adenine nucleotide alpha hydrolases-like"/>
    <property type="match status" value="1"/>
</dbReference>
<dbReference type="InterPro" id="IPR012094">
    <property type="entry name" value="tRNA_Ile_lys_synt"/>
</dbReference>
<dbReference type="CDD" id="cd01992">
    <property type="entry name" value="TilS_N"/>
    <property type="match status" value="1"/>
</dbReference>
<dbReference type="GO" id="GO:0005737">
    <property type="term" value="C:cytoplasm"/>
    <property type="evidence" value="ECO:0007669"/>
    <property type="project" value="UniProtKB-SubCell"/>
</dbReference>
<proteinExistence type="inferred from homology"/>
<protein>
    <recommendedName>
        <fullName evidence="8">tRNA(Ile)-lysidine synthase</fullName>
        <ecNumber evidence="8">6.3.4.19</ecNumber>
    </recommendedName>
    <alternativeName>
        <fullName evidence="8">tRNA(Ile)-2-lysyl-cytidine synthase</fullName>
    </alternativeName>
    <alternativeName>
        <fullName evidence="8">tRNA(Ile)-lysidine synthetase</fullName>
    </alternativeName>
</protein>
<evidence type="ECO:0000256" key="2">
    <source>
        <dbReference type="ARBA" id="ARBA00022490"/>
    </source>
</evidence>
<keyword evidence="11" id="KW-1185">Reference proteome</keyword>
<gene>
    <name evidence="8" type="primary">tilS</name>
    <name evidence="10" type="ORF">Q361_10233</name>
</gene>
<evidence type="ECO:0000256" key="4">
    <source>
        <dbReference type="ARBA" id="ARBA00022694"/>
    </source>
</evidence>
<dbReference type="RefSeq" id="WP_103725145.1">
    <property type="nucleotide sequence ID" value="NZ_PQNY01000002.1"/>
</dbReference>
<dbReference type="InterPro" id="IPR012796">
    <property type="entry name" value="Lysidine-tRNA-synth_C"/>
</dbReference>
<keyword evidence="4 8" id="KW-0819">tRNA processing</keyword>
<evidence type="ECO:0000256" key="6">
    <source>
        <dbReference type="ARBA" id="ARBA00022840"/>
    </source>
</evidence>
<keyword evidence="3 8" id="KW-0436">Ligase</keyword>
<dbReference type="EC" id="6.3.4.19" evidence="8"/>
<evidence type="ECO:0000256" key="3">
    <source>
        <dbReference type="ARBA" id="ARBA00022598"/>
    </source>
</evidence>
<dbReference type="GO" id="GO:0032267">
    <property type="term" value="F:tRNA(Ile)-lysidine synthase activity"/>
    <property type="evidence" value="ECO:0007669"/>
    <property type="project" value="UniProtKB-EC"/>
</dbReference>
<dbReference type="InterPro" id="IPR011063">
    <property type="entry name" value="TilS/TtcA_N"/>
</dbReference>
<dbReference type="Pfam" id="PF01171">
    <property type="entry name" value="ATP_bind_3"/>
    <property type="match status" value="1"/>
</dbReference>
<dbReference type="GO" id="GO:0006400">
    <property type="term" value="P:tRNA modification"/>
    <property type="evidence" value="ECO:0007669"/>
    <property type="project" value="UniProtKB-UniRule"/>
</dbReference>
<name>A0A2S4NAK6_9FLAO</name>
<keyword evidence="6 8" id="KW-0067">ATP-binding</keyword>
<evidence type="ECO:0000313" key="11">
    <source>
        <dbReference type="Proteomes" id="UP000237056"/>
    </source>
</evidence>
<evidence type="ECO:0000313" key="10">
    <source>
        <dbReference type="EMBL" id="POS02722.1"/>
    </source>
</evidence>
<keyword evidence="2 8" id="KW-0963">Cytoplasm</keyword>
<reference evidence="10 11" key="1">
    <citation type="submission" date="2018-01" db="EMBL/GenBank/DDBJ databases">
        <title>Genomic Encyclopedia of Type Strains, Phase I: the one thousand microbial genomes (KMG-I) project.</title>
        <authorList>
            <person name="Goeker M."/>
        </authorList>
    </citation>
    <scope>NUCLEOTIDE SEQUENCE [LARGE SCALE GENOMIC DNA]</scope>
    <source>
        <strain evidence="10 11">DSM 17960</strain>
    </source>
</reference>
<dbReference type="InterPro" id="IPR014729">
    <property type="entry name" value="Rossmann-like_a/b/a_fold"/>
</dbReference>
<dbReference type="OrthoDB" id="9807403at2"/>
<evidence type="ECO:0000259" key="9">
    <source>
        <dbReference type="SMART" id="SM00977"/>
    </source>
</evidence>
<organism evidence="10 11">
    <name type="scientific">Flavobacterium croceum DSM 17960</name>
    <dbReference type="NCBI Taxonomy" id="1121886"/>
    <lineage>
        <taxon>Bacteria</taxon>
        <taxon>Pseudomonadati</taxon>
        <taxon>Bacteroidota</taxon>
        <taxon>Flavobacteriia</taxon>
        <taxon>Flavobacteriales</taxon>
        <taxon>Flavobacteriaceae</taxon>
        <taxon>Flavobacterium</taxon>
    </lineage>
</organism>
<comment type="caution">
    <text evidence="10">The sequence shown here is derived from an EMBL/GenBank/DDBJ whole genome shotgun (WGS) entry which is preliminary data.</text>
</comment>
<dbReference type="SMART" id="SM00977">
    <property type="entry name" value="TilS_C"/>
    <property type="match status" value="1"/>
</dbReference>
<comment type="similarity">
    <text evidence="8">Belongs to the tRNA(Ile)-lysidine synthase family.</text>
</comment>
<dbReference type="SUPFAM" id="SSF56037">
    <property type="entry name" value="PheT/TilS domain"/>
    <property type="match status" value="1"/>
</dbReference>
<evidence type="ECO:0000256" key="1">
    <source>
        <dbReference type="ARBA" id="ARBA00004496"/>
    </source>
</evidence>
<dbReference type="InterPro" id="IPR012795">
    <property type="entry name" value="tRNA_Ile_lys_synt_N"/>
</dbReference>
<comment type="subcellular location">
    <subcellularLocation>
        <location evidence="1 8">Cytoplasm</location>
    </subcellularLocation>
</comment>
<dbReference type="Gene3D" id="3.40.50.620">
    <property type="entry name" value="HUPs"/>
    <property type="match status" value="1"/>
</dbReference>
<dbReference type="AlphaFoldDB" id="A0A2S4NAK6"/>
<dbReference type="PANTHER" id="PTHR43033">
    <property type="entry name" value="TRNA(ILE)-LYSIDINE SYNTHASE-RELATED"/>
    <property type="match status" value="1"/>
</dbReference>
<accession>A0A2S4NAK6</accession>
<evidence type="ECO:0000256" key="7">
    <source>
        <dbReference type="ARBA" id="ARBA00048539"/>
    </source>
</evidence>
<dbReference type="PANTHER" id="PTHR43033:SF1">
    <property type="entry name" value="TRNA(ILE)-LYSIDINE SYNTHASE-RELATED"/>
    <property type="match status" value="1"/>
</dbReference>
<feature type="domain" description="Lysidine-tRNA(Ile) synthetase C-terminal" evidence="9">
    <location>
        <begin position="363"/>
        <end position="435"/>
    </location>
</feature>
<dbReference type="NCBIfam" id="TIGR02432">
    <property type="entry name" value="lysidine_TilS_N"/>
    <property type="match status" value="1"/>
</dbReference>
<dbReference type="GO" id="GO:0005524">
    <property type="term" value="F:ATP binding"/>
    <property type="evidence" value="ECO:0007669"/>
    <property type="project" value="UniProtKB-UniRule"/>
</dbReference>
<dbReference type="HAMAP" id="MF_01161">
    <property type="entry name" value="tRNA_Ile_lys_synt"/>
    <property type="match status" value="1"/>
</dbReference>
<feature type="binding site" evidence="8">
    <location>
        <begin position="26"/>
        <end position="31"/>
    </location>
    <ligand>
        <name>ATP</name>
        <dbReference type="ChEBI" id="CHEBI:30616"/>
    </ligand>
</feature>
<dbReference type="Proteomes" id="UP000237056">
    <property type="component" value="Unassembled WGS sequence"/>
</dbReference>
<comment type="function">
    <text evidence="8">Ligates lysine onto the cytidine present at position 34 of the AUA codon-specific tRNA(Ile) that contains the anticodon CAU, in an ATP-dependent manner. Cytidine is converted to lysidine, thus changing the amino acid specificity of the tRNA from methionine to isoleucine.</text>
</comment>
<evidence type="ECO:0000256" key="8">
    <source>
        <dbReference type="HAMAP-Rule" id="MF_01161"/>
    </source>
</evidence>
<comment type="domain">
    <text evidence="8">The N-terminal region contains the highly conserved SGGXDS motif, predicted to be a P-loop motif involved in ATP binding.</text>
</comment>
<dbReference type="EMBL" id="PQNY01000002">
    <property type="protein sequence ID" value="POS02722.1"/>
    <property type="molecule type" value="Genomic_DNA"/>
</dbReference>
<comment type="catalytic activity">
    <reaction evidence="7 8">
        <text>cytidine(34) in tRNA(Ile2) + L-lysine + ATP = lysidine(34) in tRNA(Ile2) + AMP + diphosphate + H(+)</text>
        <dbReference type="Rhea" id="RHEA:43744"/>
        <dbReference type="Rhea" id="RHEA-COMP:10625"/>
        <dbReference type="Rhea" id="RHEA-COMP:10670"/>
        <dbReference type="ChEBI" id="CHEBI:15378"/>
        <dbReference type="ChEBI" id="CHEBI:30616"/>
        <dbReference type="ChEBI" id="CHEBI:32551"/>
        <dbReference type="ChEBI" id="CHEBI:33019"/>
        <dbReference type="ChEBI" id="CHEBI:82748"/>
        <dbReference type="ChEBI" id="CHEBI:83665"/>
        <dbReference type="ChEBI" id="CHEBI:456215"/>
        <dbReference type="EC" id="6.3.4.19"/>
    </reaction>
</comment>
<sequence length="438" mass="51378">MIKEFQQHLQNQFPYLLQNPFYIAVSGGIDSMVLIDLCEKLNLSFEILHCNFTLRNTESEAETSFLKAFALQKNIPIHIQYFDTQSYAINNKLSIQLAARALRYDWFKEQMKQNNIQYLLTAHHLNDSLETFIINLSRGTGLDGLIGIPQINESIVRPLLIFSREQIALYAQQNYLEWKEDSSNQSDKYLRNNIRHNIVPLLEGLHTNFLESFHQTSLYLQHTQVLVQDALQKAYQDVVSNVNDCVLRFDLQLLMQLKPYTLYLHYWLKDFGFTAWEDIYNLAEAQTGKKIGSPTHTLLKNREELLLYPNDSAILEYIALEIDTIPYSNESIPIRIEFCNTSYPTISSANCIFVDYDKIKMPLVLRKWNEGDIFYPLGMQGKKKISKYFKDEKYSLLEKQNQWILCSENQVVWLLGKRQDNRYKITNTTKTILKIQYK</sequence>
<evidence type="ECO:0000256" key="5">
    <source>
        <dbReference type="ARBA" id="ARBA00022741"/>
    </source>
</evidence>
<keyword evidence="5 8" id="KW-0547">Nucleotide-binding</keyword>